<evidence type="ECO:0008006" key="3">
    <source>
        <dbReference type="Google" id="ProtNLM"/>
    </source>
</evidence>
<dbReference type="KEGG" id="tbe:Trebr_0064"/>
<dbReference type="AlphaFoldDB" id="F4LKR1"/>
<gene>
    <name evidence="1" type="ordered locus">Trebr_0064</name>
</gene>
<evidence type="ECO:0000313" key="1">
    <source>
        <dbReference type="EMBL" id="AEE15522.1"/>
    </source>
</evidence>
<keyword evidence="2" id="KW-1185">Reference proteome</keyword>
<protein>
    <recommendedName>
        <fullName evidence="3">Lipoprotein</fullName>
    </recommendedName>
</protein>
<evidence type="ECO:0000313" key="2">
    <source>
        <dbReference type="Proteomes" id="UP000006546"/>
    </source>
</evidence>
<dbReference type="RefSeq" id="WP_013757242.1">
    <property type="nucleotide sequence ID" value="NC_015500.1"/>
</dbReference>
<dbReference type="EMBL" id="CP002696">
    <property type="protein sequence ID" value="AEE15522.1"/>
    <property type="molecule type" value="Genomic_DNA"/>
</dbReference>
<reference evidence="2" key="1">
    <citation type="submission" date="2011-04" db="EMBL/GenBank/DDBJ databases">
        <title>The complete genome of Treponema brennaborense DSM 12168.</title>
        <authorList>
            <person name="Lucas S."/>
            <person name="Han J."/>
            <person name="Lapidus A."/>
            <person name="Bruce D."/>
            <person name="Goodwin L."/>
            <person name="Pitluck S."/>
            <person name="Peters L."/>
            <person name="Kyrpides N."/>
            <person name="Mavromatis K."/>
            <person name="Ivanova N."/>
            <person name="Mikhailova N."/>
            <person name="Pagani I."/>
            <person name="Teshima H."/>
            <person name="Detter J.C."/>
            <person name="Tapia R."/>
            <person name="Han C."/>
            <person name="Land M."/>
            <person name="Hauser L."/>
            <person name="Markowitz V."/>
            <person name="Cheng J.-F."/>
            <person name="Hugenholtz P."/>
            <person name="Woyke T."/>
            <person name="Wu D."/>
            <person name="Gronow S."/>
            <person name="Wellnitz S."/>
            <person name="Brambilla E."/>
            <person name="Klenk H.-P."/>
            <person name="Eisen J.A."/>
        </authorList>
    </citation>
    <scope>NUCLEOTIDE SEQUENCE [LARGE SCALE GENOMIC DNA]</scope>
    <source>
        <strain evidence="2">DSM 12168 / CIP 105900 / DD5/3</strain>
    </source>
</reference>
<organism evidence="1 2">
    <name type="scientific">Treponema brennaborense (strain DSM 12168 / CIP 105900 / DD5/3)</name>
    <dbReference type="NCBI Taxonomy" id="906968"/>
    <lineage>
        <taxon>Bacteria</taxon>
        <taxon>Pseudomonadati</taxon>
        <taxon>Spirochaetota</taxon>
        <taxon>Spirochaetia</taxon>
        <taxon>Spirochaetales</taxon>
        <taxon>Treponemataceae</taxon>
        <taxon>Treponema</taxon>
    </lineage>
</organism>
<accession>F4LKR1</accession>
<dbReference type="HOGENOM" id="CLU_3105019_0_0_12"/>
<name>F4LKR1_TREBD</name>
<dbReference type="Proteomes" id="UP000006546">
    <property type="component" value="Chromosome"/>
</dbReference>
<dbReference type="PROSITE" id="PS51257">
    <property type="entry name" value="PROKAR_LIPOPROTEIN"/>
    <property type="match status" value="1"/>
</dbReference>
<sequence length="51" mass="5302">MKCKRKIFLPAAVLLPFSGLITGCKQNIPGEPAVKPPGIAAGDPVFVQIGL</sequence>
<proteinExistence type="predicted"/>